<proteinExistence type="predicted"/>
<evidence type="ECO:0000313" key="2">
    <source>
        <dbReference type="EMBL" id="MBP1985991.1"/>
    </source>
</evidence>
<dbReference type="EMBL" id="JAGGLC010000001">
    <property type="protein sequence ID" value="MBP1985991.1"/>
    <property type="molecule type" value="Genomic_DNA"/>
</dbReference>
<feature type="transmembrane region" description="Helical" evidence="1">
    <location>
        <begin position="269"/>
        <end position="287"/>
    </location>
</feature>
<feature type="transmembrane region" description="Helical" evidence="1">
    <location>
        <begin position="299"/>
        <end position="320"/>
    </location>
</feature>
<gene>
    <name evidence="2" type="ORF">J2753_000464</name>
</gene>
<keyword evidence="1" id="KW-0472">Membrane</keyword>
<feature type="transmembrane region" description="Helical" evidence="1">
    <location>
        <begin position="351"/>
        <end position="370"/>
    </location>
</feature>
<dbReference type="AlphaFoldDB" id="A0A8T4GS86"/>
<keyword evidence="3" id="KW-1185">Reference proteome</keyword>
<dbReference type="OrthoDB" id="343201at2157"/>
<comment type="caution">
    <text evidence="2">The sequence shown here is derived from an EMBL/GenBank/DDBJ whole genome shotgun (WGS) entry which is preliminary data.</text>
</comment>
<sequence length="371" mass="38697">MRRRVLAVVLLLVAGLAGATVAGSSGAEQASAPPADQLVAPDGTESYVWPYTSRHRSTEGRTLALNVVVHGEPDRVSRAFTARSDENWSQVDPNATVSVSPWRPAHGSVRYSYVSGDHGGSGEWIPPAYQLAVGTYFGERTHIRAYPSASGNWTALQAHTEYWDWFRLRHTVTGVEPGAAFVERDLADEPFVADVSRATHGNTGGGSDGSWLVVEFASAALLAAAVPLTTRRLQRADLAVAAAPLAVVVGVRTWGLAAEAVAPGVNPKLFVAIGYPVLAAGPPLLVARFARGRPPVRAGVLALGSLTIATVLDLGFVGVADVPARIVQHRVALAAALGVVAFGAAENHRRVVAAGLAAWAAALAAPLFGLI</sequence>
<name>A0A8T4GS86_9EURY</name>
<reference evidence="2" key="1">
    <citation type="submission" date="2021-03" db="EMBL/GenBank/DDBJ databases">
        <title>Genomic Encyclopedia of Type Strains, Phase IV (KMG-IV): sequencing the most valuable type-strain genomes for metagenomic binning, comparative biology and taxonomic classification.</title>
        <authorList>
            <person name="Goeker M."/>
        </authorList>
    </citation>
    <scope>NUCLEOTIDE SEQUENCE</scope>
    <source>
        <strain evidence="2">DSM 26232</strain>
    </source>
</reference>
<dbReference type="Proteomes" id="UP000823736">
    <property type="component" value="Unassembled WGS sequence"/>
</dbReference>
<keyword evidence="1" id="KW-1133">Transmembrane helix</keyword>
<protein>
    <submittedName>
        <fullName evidence="2">Uncharacterized protein</fullName>
    </submittedName>
</protein>
<accession>A0A8T4GS86</accession>
<organism evidence="2 3">
    <name type="scientific">Halolamina salifodinae</name>
    <dbReference type="NCBI Taxonomy" id="1202767"/>
    <lineage>
        <taxon>Archaea</taxon>
        <taxon>Methanobacteriati</taxon>
        <taxon>Methanobacteriota</taxon>
        <taxon>Stenosarchaea group</taxon>
        <taxon>Halobacteria</taxon>
        <taxon>Halobacteriales</taxon>
        <taxon>Haloferacaceae</taxon>
    </lineage>
</organism>
<keyword evidence="1" id="KW-0812">Transmembrane</keyword>
<evidence type="ECO:0000256" key="1">
    <source>
        <dbReference type="SAM" id="Phobius"/>
    </source>
</evidence>
<feature type="transmembrane region" description="Helical" evidence="1">
    <location>
        <begin position="326"/>
        <end position="344"/>
    </location>
</feature>
<dbReference type="RefSeq" id="WP_209490069.1">
    <property type="nucleotide sequence ID" value="NZ_JAGGLC010000001.1"/>
</dbReference>
<evidence type="ECO:0000313" key="3">
    <source>
        <dbReference type="Proteomes" id="UP000823736"/>
    </source>
</evidence>